<proteinExistence type="inferred from homology"/>
<dbReference type="NCBIfam" id="TIGR03534">
    <property type="entry name" value="RF_mod_PrmC"/>
    <property type="match status" value="1"/>
</dbReference>
<dbReference type="HAMAP" id="MF_02126">
    <property type="entry name" value="RF_methyltr_PrmC"/>
    <property type="match status" value="1"/>
</dbReference>
<evidence type="ECO:0000313" key="9">
    <source>
        <dbReference type="Proteomes" id="UP000574369"/>
    </source>
</evidence>
<dbReference type="InterPro" id="IPR019874">
    <property type="entry name" value="RF_methyltr_PrmC"/>
</dbReference>
<feature type="binding site" evidence="5">
    <location>
        <position position="168"/>
    </location>
    <ligand>
        <name>S-adenosyl-L-methionine</name>
        <dbReference type="ChEBI" id="CHEBI:59789"/>
    </ligand>
</feature>
<evidence type="ECO:0000313" key="8">
    <source>
        <dbReference type="EMBL" id="MBB3195806.1"/>
    </source>
</evidence>
<comment type="similarity">
    <text evidence="5">Belongs to the protein N5-glutamine methyltransferase family. PrmC subfamily.</text>
</comment>
<dbReference type="Proteomes" id="UP000574369">
    <property type="component" value="Unassembled WGS sequence"/>
</dbReference>
<feature type="domain" description="Release factor glutamine methyltransferase N-terminal" evidence="7">
    <location>
        <begin position="10"/>
        <end position="73"/>
    </location>
</feature>
<comment type="catalytic activity">
    <reaction evidence="4 5">
        <text>L-glutaminyl-[peptide chain release factor] + S-adenosyl-L-methionine = N(5)-methyl-L-glutaminyl-[peptide chain release factor] + S-adenosyl-L-homocysteine + H(+)</text>
        <dbReference type="Rhea" id="RHEA:42896"/>
        <dbReference type="Rhea" id="RHEA-COMP:10271"/>
        <dbReference type="Rhea" id="RHEA-COMP:10272"/>
        <dbReference type="ChEBI" id="CHEBI:15378"/>
        <dbReference type="ChEBI" id="CHEBI:30011"/>
        <dbReference type="ChEBI" id="CHEBI:57856"/>
        <dbReference type="ChEBI" id="CHEBI:59789"/>
        <dbReference type="ChEBI" id="CHEBI:61891"/>
        <dbReference type="EC" id="2.1.1.297"/>
    </reaction>
</comment>
<evidence type="ECO:0000256" key="3">
    <source>
        <dbReference type="ARBA" id="ARBA00022691"/>
    </source>
</evidence>
<evidence type="ECO:0000256" key="5">
    <source>
        <dbReference type="HAMAP-Rule" id="MF_02126"/>
    </source>
</evidence>
<dbReference type="GO" id="GO:0102559">
    <property type="term" value="F:peptide chain release factor N(5)-glutamine methyltransferase activity"/>
    <property type="evidence" value="ECO:0007669"/>
    <property type="project" value="UniProtKB-EC"/>
</dbReference>
<dbReference type="InterPro" id="IPR050320">
    <property type="entry name" value="N5-glutamine_MTase"/>
</dbReference>
<keyword evidence="9" id="KW-1185">Reference proteome</keyword>
<organism evidence="8 9">
    <name type="scientific">Roseateles terrae</name>
    <dbReference type="NCBI Taxonomy" id="431060"/>
    <lineage>
        <taxon>Bacteria</taxon>
        <taxon>Pseudomonadati</taxon>
        <taxon>Pseudomonadota</taxon>
        <taxon>Betaproteobacteria</taxon>
        <taxon>Burkholderiales</taxon>
        <taxon>Sphaerotilaceae</taxon>
        <taxon>Roseateles</taxon>
    </lineage>
</organism>
<reference evidence="8 9" key="1">
    <citation type="submission" date="2020-08" db="EMBL/GenBank/DDBJ databases">
        <title>Genomic Encyclopedia of Type Strains, Phase III (KMG-III): the genomes of soil and plant-associated and newly described type strains.</title>
        <authorList>
            <person name="Whitman W."/>
        </authorList>
    </citation>
    <scope>NUCLEOTIDE SEQUENCE [LARGE SCALE GENOMIC DNA]</scope>
    <source>
        <strain evidence="8 9">CECT 7247</strain>
    </source>
</reference>
<dbReference type="Gene3D" id="3.40.50.150">
    <property type="entry name" value="Vaccinia Virus protein VP39"/>
    <property type="match status" value="1"/>
</dbReference>
<feature type="binding site" evidence="5">
    <location>
        <begin position="118"/>
        <end position="122"/>
    </location>
    <ligand>
        <name>S-adenosyl-L-methionine</name>
        <dbReference type="ChEBI" id="CHEBI:59789"/>
    </ligand>
</feature>
<dbReference type="NCBIfam" id="TIGR00536">
    <property type="entry name" value="hemK_fam"/>
    <property type="match status" value="1"/>
</dbReference>
<dbReference type="EC" id="2.1.1.297" evidence="5"/>
<name>A0ABR6GUM0_9BURK</name>
<feature type="domain" description="Methyltransferase small" evidence="6">
    <location>
        <begin position="104"/>
        <end position="210"/>
    </location>
</feature>
<evidence type="ECO:0000256" key="2">
    <source>
        <dbReference type="ARBA" id="ARBA00022679"/>
    </source>
</evidence>
<feature type="binding site" evidence="5">
    <location>
        <begin position="184"/>
        <end position="187"/>
    </location>
    <ligand>
        <name>substrate</name>
    </ligand>
</feature>
<keyword evidence="3 5" id="KW-0949">S-adenosyl-L-methionine</keyword>
<comment type="caution">
    <text evidence="8">The sequence shown here is derived from an EMBL/GenBank/DDBJ whole genome shotgun (WGS) entry which is preliminary data.</text>
</comment>
<dbReference type="GO" id="GO:0032259">
    <property type="term" value="P:methylation"/>
    <property type="evidence" value="ECO:0007669"/>
    <property type="project" value="UniProtKB-KW"/>
</dbReference>
<dbReference type="EMBL" id="JACHXO010000005">
    <property type="protein sequence ID" value="MBB3195806.1"/>
    <property type="molecule type" value="Genomic_DNA"/>
</dbReference>
<gene>
    <name evidence="5" type="primary">prmC</name>
    <name evidence="8" type="ORF">FHS28_003212</name>
</gene>
<accession>A0ABR6GUM0</accession>
<dbReference type="PANTHER" id="PTHR18895:SF74">
    <property type="entry name" value="MTRF1L RELEASE FACTOR GLUTAMINE METHYLTRANSFERASE"/>
    <property type="match status" value="1"/>
</dbReference>
<dbReference type="InterPro" id="IPR029063">
    <property type="entry name" value="SAM-dependent_MTases_sf"/>
</dbReference>
<evidence type="ECO:0000256" key="4">
    <source>
        <dbReference type="ARBA" id="ARBA00048391"/>
    </source>
</evidence>
<evidence type="ECO:0000256" key="1">
    <source>
        <dbReference type="ARBA" id="ARBA00022603"/>
    </source>
</evidence>
<dbReference type="Pfam" id="PF05175">
    <property type="entry name" value="MTS"/>
    <property type="match status" value="1"/>
</dbReference>
<dbReference type="InterPro" id="IPR002052">
    <property type="entry name" value="DNA_methylase_N6_adenine_CS"/>
</dbReference>
<feature type="binding site" evidence="5">
    <location>
        <position position="184"/>
    </location>
    <ligand>
        <name>S-adenosyl-L-methionine</name>
        <dbReference type="ChEBI" id="CHEBI:59789"/>
    </ligand>
</feature>
<evidence type="ECO:0000259" key="7">
    <source>
        <dbReference type="Pfam" id="PF17827"/>
    </source>
</evidence>
<dbReference type="InterPro" id="IPR004556">
    <property type="entry name" value="HemK-like"/>
</dbReference>
<comment type="function">
    <text evidence="5">Methylates the class 1 translation termination release factors RF1/PrfA and RF2/PrfB on the glutamine residue of the universally conserved GGQ motif.</text>
</comment>
<evidence type="ECO:0000259" key="6">
    <source>
        <dbReference type="Pfam" id="PF05175"/>
    </source>
</evidence>
<keyword evidence="1 5" id="KW-0489">Methyltransferase</keyword>
<dbReference type="InterPro" id="IPR007848">
    <property type="entry name" value="Small_mtfrase_dom"/>
</dbReference>
<dbReference type="Pfam" id="PF17827">
    <property type="entry name" value="PrmC_N"/>
    <property type="match status" value="1"/>
</dbReference>
<protein>
    <recommendedName>
        <fullName evidence="5">Release factor glutamine methyltransferase</fullName>
        <shortName evidence="5">RF MTase</shortName>
        <ecNumber evidence="5">2.1.1.297</ecNumber>
    </recommendedName>
    <alternativeName>
        <fullName evidence="5">N5-glutamine methyltransferase PrmC</fullName>
    </alternativeName>
    <alternativeName>
        <fullName evidence="5">Protein-(glutamine-N5) MTase PrmC</fullName>
    </alternativeName>
    <alternativeName>
        <fullName evidence="5">Protein-glutamine N-methyltransferase PrmC</fullName>
    </alternativeName>
</protein>
<keyword evidence="2 5" id="KW-0808">Transferase</keyword>
<feature type="binding site" evidence="5">
    <location>
        <position position="141"/>
    </location>
    <ligand>
        <name>S-adenosyl-L-methionine</name>
        <dbReference type="ChEBI" id="CHEBI:59789"/>
    </ligand>
</feature>
<dbReference type="InterPro" id="IPR040758">
    <property type="entry name" value="PrmC_N"/>
</dbReference>
<dbReference type="SUPFAM" id="SSF53335">
    <property type="entry name" value="S-adenosyl-L-methionine-dependent methyltransferases"/>
    <property type="match status" value="1"/>
</dbReference>
<dbReference type="PROSITE" id="PS00092">
    <property type="entry name" value="N6_MTASE"/>
    <property type="match status" value="1"/>
</dbReference>
<dbReference type="CDD" id="cd02440">
    <property type="entry name" value="AdoMet_MTases"/>
    <property type="match status" value="1"/>
</dbReference>
<dbReference type="Gene3D" id="1.10.8.10">
    <property type="entry name" value="DNA helicase RuvA subunit, C-terminal domain"/>
    <property type="match status" value="1"/>
</dbReference>
<dbReference type="PANTHER" id="PTHR18895">
    <property type="entry name" value="HEMK METHYLTRANSFERASE"/>
    <property type="match status" value="1"/>
</dbReference>
<dbReference type="RefSeq" id="WP_184295002.1">
    <property type="nucleotide sequence ID" value="NZ_JACHXO010000005.1"/>
</dbReference>
<sequence>MDMPLTVAQALQQAIQAGLPRAEAQYLLQAVLKCGRSWLISHDTDPLTPAQLERFQDWLVKRLDEVPLAYLVGEKEFFGLRLAVTPDTLIPRPDTEVLVQWALERLAGLTAPRVVDMGTGSGAIALAIAAQRPDAAVHMVDASAGALKVAVGNAERLGLPVQAHLGSWFEPLSGQPPFDLIVSNPPYVAGNDEHLRALRHEPRSALTPEGNGLSDLGHLTQHAPALLVPGGWLLLEHGWDQAESVASLLHERGFGDVSLRRDLGGQPRVTGGCWAGARRADGR</sequence>